<organism evidence="12 13">
    <name type="scientific">Eucalyptus globulus</name>
    <name type="common">Tasmanian blue gum</name>
    <dbReference type="NCBI Taxonomy" id="34317"/>
    <lineage>
        <taxon>Eukaryota</taxon>
        <taxon>Viridiplantae</taxon>
        <taxon>Streptophyta</taxon>
        <taxon>Embryophyta</taxon>
        <taxon>Tracheophyta</taxon>
        <taxon>Spermatophyta</taxon>
        <taxon>Magnoliopsida</taxon>
        <taxon>eudicotyledons</taxon>
        <taxon>Gunneridae</taxon>
        <taxon>Pentapetalae</taxon>
        <taxon>rosids</taxon>
        <taxon>malvids</taxon>
        <taxon>Myrtales</taxon>
        <taxon>Myrtaceae</taxon>
        <taxon>Myrtoideae</taxon>
        <taxon>Eucalypteae</taxon>
        <taxon>Eucalyptus</taxon>
    </lineage>
</organism>
<dbReference type="PROSITE" id="PS00107">
    <property type="entry name" value="PROTEIN_KINASE_ATP"/>
    <property type="match status" value="1"/>
</dbReference>
<dbReference type="GO" id="GO:0005524">
    <property type="term" value="F:ATP binding"/>
    <property type="evidence" value="ECO:0007669"/>
    <property type="project" value="UniProtKB-UniRule"/>
</dbReference>
<dbReference type="AlphaFoldDB" id="A0ABD3IL84"/>
<dbReference type="Proteomes" id="UP001634007">
    <property type="component" value="Unassembled WGS sequence"/>
</dbReference>
<dbReference type="Pfam" id="PF00069">
    <property type="entry name" value="Pkinase"/>
    <property type="match status" value="1"/>
</dbReference>
<comment type="caution">
    <text evidence="12">The sequence shown here is derived from an EMBL/GenBank/DDBJ whole genome shotgun (WGS) entry which is preliminary data.</text>
</comment>
<keyword evidence="5" id="KW-0418">Kinase</keyword>
<dbReference type="Gene3D" id="1.10.510.10">
    <property type="entry name" value="Transferase(Phosphotransferase) domain 1"/>
    <property type="match status" value="1"/>
</dbReference>
<keyword evidence="3" id="KW-0808">Transferase</keyword>
<reference evidence="12 13" key="1">
    <citation type="submission" date="2024-11" db="EMBL/GenBank/DDBJ databases">
        <title>Chromosome-level genome assembly of Eucalyptus globulus Labill. provides insights into its genome evolution.</title>
        <authorList>
            <person name="Li X."/>
        </authorList>
    </citation>
    <scope>NUCLEOTIDE SEQUENCE [LARGE SCALE GENOMIC DNA]</scope>
    <source>
        <strain evidence="12">CL2024</strain>
        <tissue evidence="12">Fresh tender leaves</tissue>
    </source>
</reference>
<protein>
    <recommendedName>
        <fullName evidence="1">non-specific serine/threonine protein kinase</fullName>
        <ecNumber evidence="1">2.7.11.1</ecNumber>
    </recommendedName>
</protein>
<evidence type="ECO:0000256" key="9">
    <source>
        <dbReference type="PROSITE-ProRule" id="PRU10141"/>
    </source>
</evidence>
<comment type="catalytic activity">
    <reaction evidence="7">
        <text>L-threonyl-[protein] + ATP = O-phospho-L-threonyl-[protein] + ADP + H(+)</text>
        <dbReference type="Rhea" id="RHEA:46608"/>
        <dbReference type="Rhea" id="RHEA-COMP:11060"/>
        <dbReference type="Rhea" id="RHEA-COMP:11605"/>
        <dbReference type="ChEBI" id="CHEBI:15378"/>
        <dbReference type="ChEBI" id="CHEBI:30013"/>
        <dbReference type="ChEBI" id="CHEBI:30616"/>
        <dbReference type="ChEBI" id="CHEBI:61977"/>
        <dbReference type="ChEBI" id="CHEBI:456216"/>
        <dbReference type="EC" id="2.7.11.1"/>
    </reaction>
</comment>
<evidence type="ECO:0000256" key="7">
    <source>
        <dbReference type="ARBA" id="ARBA00047899"/>
    </source>
</evidence>
<evidence type="ECO:0000313" key="12">
    <source>
        <dbReference type="EMBL" id="KAL3715719.1"/>
    </source>
</evidence>
<evidence type="ECO:0000256" key="4">
    <source>
        <dbReference type="ARBA" id="ARBA00022741"/>
    </source>
</evidence>
<comment type="similarity">
    <text evidence="10">Belongs to the protein kinase superfamily.</text>
</comment>
<evidence type="ECO:0000256" key="6">
    <source>
        <dbReference type="ARBA" id="ARBA00022840"/>
    </source>
</evidence>
<keyword evidence="13" id="KW-1185">Reference proteome</keyword>
<comment type="catalytic activity">
    <reaction evidence="8">
        <text>L-seryl-[protein] + ATP = O-phospho-L-seryl-[protein] + ADP + H(+)</text>
        <dbReference type="Rhea" id="RHEA:17989"/>
        <dbReference type="Rhea" id="RHEA-COMP:9863"/>
        <dbReference type="Rhea" id="RHEA-COMP:11604"/>
        <dbReference type="ChEBI" id="CHEBI:15378"/>
        <dbReference type="ChEBI" id="CHEBI:29999"/>
        <dbReference type="ChEBI" id="CHEBI:30616"/>
        <dbReference type="ChEBI" id="CHEBI:83421"/>
        <dbReference type="ChEBI" id="CHEBI:456216"/>
        <dbReference type="EC" id="2.7.11.1"/>
    </reaction>
</comment>
<dbReference type="EMBL" id="JBJKBG010000011">
    <property type="protein sequence ID" value="KAL3715719.1"/>
    <property type="molecule type" value="Genomic_DNA"/>
</dbReference>
<dbReference type="GO" id="GO:0004674">
    <property type="term" value="F:protein serine/threonine kinase activity"/>
    <property type="evidence" value="ECO:0007669"/>
    <property type="project" value="UniProtKB-KW"/>
</dbReference>
<accession>A0ABD3IL84</accession>
<sequence length="459" mass="51069">MVFKFYTIDLTQDVDVSTLFSPPSPPPSSNVCLPLGNSFTRAMAVVGRAAEGVSCGFTAPVVEFSCWRPNTSSDDSNLQLLRPQVQLRNFTYRELKVATGNFSEENVVGEGGFGKVYRGILLAGSVVAIKRCAQLYGHAEVETRAEVGVGSMARHRNLIQQLGFCDSTEPQKPAKKGKASTEPVEHLLVYPLAVKGTVDSHLRECSALQSPLDWPTRMHIALGVARGLSYLHEDCSLQIIHRDIKPSNILLDENFESLIGDFGLAKLMNHEDWHRQIQKSKSARAPHQMAALERSAELYRTHRIRGTYGFIPPEYATDGMFSVKNDVFTFGVVLLKLISGPSVPGFRQHGPKKGINDFKSVKDIVEHNELGCLIDPNMRGDYDEKEAEKLVKLALLCVQESPTKRPTMFEAIQVIKGSSLNDRWEREKEEMVLFFFFGSEKTNIILEELILQLAAKASA</sequence>
<gene>
    <name evidence="12" type="ORF">ACJRO7_007458</name>
</gene>
<proteinExistence type="inferred from homology"/>
<dbReference type="PANTHER" id="PTHR47989">
    <property type="entry name" value="OS01G0750732 PROTEIN"/>
    <property type="match status" value="1"/>
</dbReference>
<feature type="domain" description="Protein kinase" evidence="11">
    <location>
        <begin position="102"/>
        <end position="420"/>
    </location>
</feature>
<keyword evidence="6 9" id="KW-0067">ATP-binding</keyword>
<evidence type="ECO:0000256" key="10">
    <source>
        <dbReference type="RuleBase" id="RU000304"/>
    </source>
</evidence>
<dbReference type="FunFam" id="1.10.510.10:FF:001023">
    <property type="entry name" value="Os07g0541700 protein"/>
    <property type="match status" value="1"/>
</dbReference>
<dbReference type="PANTHER" id="PTHR47989:SF62">
    <property type="entry name" value="OS05G0423500 PROTEIN"/>
    <property type="match status" value="1"/>
</dbReference>
<dbReference type="SMART" id="SM00220">
    <property type="entry name" value="S_TKc"/>
    <property type="match status" value="1"/>
</dbReference>
<dbReference type="FunFam" id="3.30.200.20:FF:000015">
    <property type="entry name" value="Somatic embryogenesis receptor kinase 1"/>
    <property type="match status" value="1"/>
</dbReference>
<name>A0ABD3IL84_EUCGL</name>
<dbReference type="EC" id="2.7.11.1" evidence="1"/>
<dbReference type="InterPro" id="IPR000719">
    <property type="entry name" value="Prot_kinase_dom"/>
</dbReference>
<evidence type="ECO:0000256" key="5">
    <source>
        <dbReference type="ARBA" id="ARBA00022777"/>
    </source>
</evidence>
<keyword evidence="4 9" id="KW-0547">Nucleotide-binding</keyword>
<dbReference type="InterPro" id="IPR017441">
    <property type="entry name" value="Protein_kinase_ATP_BS"/>
</dbReference>
<dbReference type="InterPro" id="IPR011009">
    <property type="entry name" value="Kinase-like_dom_sf"/>
</dbReference>
<evidence type="ECO:0000256" key="1">
    <source>
        <dbReference type="ARBA" id="ARBA00012513"/>
    </source>
</evidence>
<dbReference type="PROSITE" id="PS00108">
    <property type="entry name" value="PROTEIN_KINASE_ST"/>
    <property type="match status" value="1"/>
</dbReference>
<evidence type="ECO:0000256" key="8">
    <source>
        <dbReference type="ARBA" id="ARBA00048679"/>
    </source>
</evidence>
<dbReference type="InterPro" id="IPR008271">
    <property type="entry name" value="Ser/Thr_kinase_AS"/>
</dbReference>
<dbReference type="SUPFAM" id="SSF56112">
    <property type="entry name" value="Protein kinase-like (PK-like)"/>
    <property type="match status" value="1"/>
</dbReference>
<dbReference type="Gene3D" id="3.30.200.20">
    <property type="entry name" value="Phosphorylase Kinase, domain 1"/>
    <property type="match status" value="1"/>
</dbReference>
<evidence type="ECO:0000259" key="11">
    <source>
        <dbReference type="PROSITE" id="PS50011"/>
    </source>
</evidence>
<evidence type="ECO:0000256" key="2">
    <source>
        <dbReference type="ARBA" id="ARBA00022527"/>
    </source>
</evidence>
<dbReference type="PROSITE" id="PS50011">
    <property type="entry name" value="PROTEIN_KINASE_DOM"/>
    <property type="match status" value="1"/>
</dbReference>
<evidence type="ECO:0000313" key="13">
    <source>
        <dbReference type="Proteomes" id="UP001634007"/>
    </source>
</evidence>
<feature type="binding site" evidence="9">
    <location>
        <position position="130"/>
    </location>
    <ligand>
        <name>ATP</name>
        <dbReference type="ChEBI" id="CHEBI:30616"/>
    </ligand>
</feature>
<evidence type="ECO:0000256" key="3">
    <source>
        <dbReference type="ARBA" id="ARBA00022679"/>
    </source>
</evidence>
<keyword evidence="2 10" id="KW-0723">Serine/threonine-protein kinase</keyword>